<dbReference type="SUPFAM" id="SSF82895">
    <property type="entry name" value="TSP-1 type 1 repeat"/>
    <property type="match status" value="6"/>
</dbReference>
<dbReference type="Pfam" id="PF00092">
    <property type="entry name" value="VWA"/>
    <property type="match status" value="1"/>
</dbReference>
<dbReference type="InterPro" id="IPR052065">
    <property type="entry name" value="Compl_asym_regulator"/>
</dbReference>
<keyword evidence="5" id="KW-1015">Disulfide bond</keyword>
<evidence type="ECO:0000259" key="6">
    <source>
        <dbReference type="PROSITE" id="PS50234"/>
    </source>
</evidence>
<dbReference type="PANTHER" id="PTHR22906">
    <property type="entry name" value="PROPERDIN"/>
    <property type="match status" value="1"/>
</dbReference>
<dbReference type="InterPro" id="IPR002035">
    <property type="entry name" value="VWF_A"/>
</dbReference>
<dbReference type="SMART" id="SM00209">
    <property type="entry name" value="TSP1"/>
    <property type="match status" value="6"/>
</dbReference>
<evidence type="ECO:0000313" key="8">
    <source>
        <dbReference type="Proteomes" id="UP001159405"/>
    </source>
</evidence>
<accession>A0ABN8MNT9</accession>
<proteinExistence type="predicted"/>
<keyword evidence="3" id="KW-0732">Signal</keyword>
<organism evidence="7 8">
    <name type="scientific">Porites lobata</name>
    <dbReference type="NCBI Taxonomy" id="104759"/>
    <lineage>
        <taxon>Eukaryota</taxon>
        <taxon>Metazoa</taxon>
        <taxon>Cnidaria</taxon>
        <taxon>Anthozoa</taxon>
        <taxon>Hexacorallia</taxon>
        <taxon>Scleractinia</taxon>
        <taxon>Fungiina</taxon>
        <taxon>Poritidae</taxon>
        <taxon>Porites</taxon>
    </lineage>
</organism>
<comment type="caution">
    <text evidence="7">The sequence shown here is derived from an EMBL/GenBank/DDBJ whole genome shotgun (WGS) entry which is preliminary data.</text>
</comment>
<protein>
    <recommendedName>
        <fullName evidence="6">VWFA domain-containing protein</fullName>
    </recommendedName>
</protein>
<comment type="subcellular location">
    <subcellularLocation>
        <location evidence="1">Secreted</location>
    </subcellularLocation>
</comment>
<dbReference type="CDD" id="cd01450">
    <property type="entry name" value="vWFA_subfamily_ECM"/>
    <property type="match status" value="1"/>
</dbReference>
<dbReference type="Pfam" id="PF00090">
    <property type="entry name" value="TSP_1"/>
    <property type="match status" value="6"/>
</dbReference>
<feature type="domain" description="VWFA" evidence="6">
    <location>
        <begin position="4"/>
        <end position="179"/>
    </location>
</feature>
<dbReference type="PRINTS" id="PR00453">
    <property type="entry name" value="VWFADOMAIN"/>
</dbReference>
<dbReference type="Proteomes" id="UP001159405">
    <property type="component" value="Unassembled WGS sequence"/>
</dbReference>
<dbReference type="InterPro" id="IPR036465">
    <property type="entry name" value="vWFA_dom_sf"/>
</dbReference>
<evidence type="ECO:0000256" key="3">
    <source>
        <dbReference type="ARBA" id="ARBA00022729"/>
    </source>
</evidence>
<dbReference type="SUPFAM" id="SSF53300">
    <property type="entry name" value="vWA-like"/>
    <property type="match status" value="1"/>
</dbReference>
<dbReference type="Gene3D" id="3.40.50.410">
    <property type="entry name" value="von Willebrand factor, type A domain"/>
    <property type="match status" value="1"/>
</dbReference>
<evidence type="ECO:0000256" key="1">
    <source>
        <dbReference type="ARBA" id="ARBA00004613"/>
    </source>
</evidence>
<sequence>PSLDIAVVIDETRSISPSNLFIVLDAAREMSELFFRSVEDIRFSIISFAKEAAIRVRFSDPQDKKSLKRKFEEMKSDTRTKPTRLDKALEKVNEAFSDPGNRVDSPDVMIIFTDGKTHGHETQLQRENANLMARNVYRVAIGLGTEVDQALLQSISDTFLLISSYNDLPGRINDILEGVCIPPVPGGYTEWSQWEKCSVTCGGGVQSRYRTCTSPPPSDGGLTCIEQNLGPAEEIRQCNQQNCPTPGGYTEWSHWGMCSVTCGGGVHRRYRTCTSPSPSDGGPTCIEQNLGPAEETQECNTGNCPIPGGYSEWSQWEQCNVSCGGGIQRRYRRCTNPPPSDGGSTCIEQNLGPAEEIQQCNKQNCPTPGGYTEWSHWGMCSVTCGGGVHRRYRTCTSPSPSDGGPTCIEQNLGPTEETQECNTGNCPIPGGYTEWSQWELCNVTCGGGIHRRYRTCTNPPPFGGGPSCIKQNLGPDEEDQECNNQDCPVPGGYTEWTEWQECSVTCGSGIRRRSRNCTNPSPSGGGTTCTGGNLGPAEETQECNLPDCVVTNLMETIPIGRIGQIAAKTAKDSRVGIDFVFVQLPMDWARIAVVTDLKQRFAATHVKMKLTHCAATSLKRSLKPSTGGLTVLVFPQQRLMAFTPLGVSGRSAVIRVAMVFRYEAEAALLHRSVMVVNSEIFFFLLLTCEQRFLPCMDFSIHVVVRVACQSHSWFVCAATEKRREPLLKS</sequence>
<dbReference type="PANTHER" id="PTHR22906:SF43">
    <property type="entry name" value="PROPERDIN"/>
    <property type="match status" value="1"/>
</dbReference>
<evidence type="ECO:0000256" key="4">
    <source>
        <dbReference type="ARBA" id="ARBA00022737"/>
    </source>
</evidence>
<dbReference type="InterPro" id="IPR000884">
    <property type="entry name" value="TSP1_rpt"/>
</dbReference>
<feature type="non-terminal residue" evidence="7">
    <location>
        <position position="1"/>
    </location>
</feature>
<keyword evidence="8" id="KW-1185">Reference proteome</keyword>
<dbReference type="InterPro" id="IPR036383">
    <property type="entry name" value="TSP1_rpt_sf"/>
</dbReference>
<keyword evidence="2" id="KW-0964">Secreted</keyword>
<dbReference type="SMART" id="SM00327">
    <property type="entry name" value="VWA"/>
    <property type="match status" value="1"/>
</dbReference>
<dbReference type="Gene3D" id="2.20.100.10">
    <property type="entry name" value="Thrombospondin type-1 (TSP1) repeat"/>
    <property type="match status" value="6"/>
</dbReference>
<evidence type="ECO:0000313" key="7">
    <source>
        <dbReference type="EMBL" id="CAH3032597.1"/>
    </source>
</evidence>
<evidence type="ECO:0000256" key="2">
    <source>
        <dbReference type="ARBA" id="ARBA00022525"/>
    </source>
</evidence>
<dbReference type="PROSITE" id="PS50234">
    <property type="entry name" value="VWFA"/>
    <property type="match status" value="1"/>
</dbReference>
<keyword evidence="4" id="KW-0677">Repeat</keyword>
<evidence type="ECO:0000256" key="5">
    <source>
        <dbReference type="ARBA" id="ARBA00023157"/>
    </source>
</evidence>
<gene>
    <name evidence="7" type="ORF">PLOB_00000066</name>
</gene>
<dbReference type="PROSITE" id="PS50092">
    <property type="entry name" value="TSP1"/>
    <property type="match status" value="6"/>
</dbReference>
<reference evidence="7 8" key="1">
    <citation type="submission" date="2022-05" db="EMBL/GenBank/DDBJ databases">
        <authorList>
            <consortium name="Genoscope - CEA"/>
            <person name="William W."/>
        </authorList>
    </citation>
    <scope>NUCLEOTIDE SEQUENCE [LARGE SCALE GENOMIC DNA]</scope>
</reference>
<dbReference type="EMBL" id="CALNXK010000001">
    <property type="protein sequence ID" value="CAH3032597.1"/>
    <property type="molecule type" value="Genomic_DNA"/>
</dbReference>
<name>A0ABN8MNT9_9CNID</name>